<reference evidence="1" key="1">
    <citation type="journal article" date="2014" name="Int. J. Syst. Evol. Microbiol.">
        <title>Complete genome sequence of Corynebacterium casei LMG S-19264T (=DSM 44701T), isolated from a smear-ripened cheese.</title>
        <authorList>
            <consortium name="US DOE Joint Genome Institute (JGI-PGF)"/>
            <person name="Walter F."/>
            <person name="Albersmeier A."/>
            <person name="Kalinowski J."/>
            <person name="Ruckert C."/>
        </authorList>
    </citation>
    <scope>NUCLEOTIDE SEQUENCE</scope>
    <source>
        <strain evidence="1">JCM 4125</strain>
    </source>
</reference>
<name>A0A918HFD8_9ACTN</name>
<evidence type="ECO:0000313" key="2">
    <source>
        <dbReference type="Proteomes" id="UP000646776"/>
    </source>
</evidence>
<sequence length="54" mass="5733">MSEINKNVVETELQDLAVSELEMQELEALEAPGWATSAGVSVGISLVSVAWSLT</sequence>
<dbReference type="Proteomes" id="UP000646776">
    <property type="component" value="Unassembled WGS sequence"/>
</dbReference>
<dbReference type="AlphaFoldDB" id="A0A918HFD8"/>
<evidence type="ECO:0000313" key="1">
    <source>
        <dbReference type="EMBL" id="GGT57749.1"/>
    </source>
</evidence>
<comment type="caution">
    <text evidence="1">The sequence shown here is derived from an EMBL/GenBank/DDBJ whole genome shotgun (WGS) entry which is preliminary data.</text>
</comment>
<dbReference type="NCBIfam" id="NF041808">
    <property type="entry name" value="daptide_123"/>
    <property type="match status" value="1"/>
</dbReference>
<gene>
    <name evidence="1" type="ORF">GCM10010226_38840</name>
</gene>
<reference evidence="1" key="2">
    <citation type="submission" date="2020-09" db="EMBL/GenBank/DDBJ databases">
        <authorList>
            <person name="Sun Q."/>
            <person name="Ohkuma M."/>
        </authorList>
    </citation>
    <scope>NUCLEOTIDE SEQUENCE</scope>
    <source>
        <strain evidence="1">JCM 4125</strain>
    </source>
</reference>
<keyword evidence="2" id="KW-1185">Reference proteome</keyword>
<dbReference type="RefSeq" id="WP_189712552.1">
    <property type="nucleotide sequence ID" value="NZ_BMSA01000010.1"/>
</dbReference>
<dbReference type="EMBL" id="BMSA01000010">
    <property type="protein sequence ID" value="GGT57749.1"/>
    <property type="molecule type" value="Genomic_DNA"/>
</dbReference>
<accession>A0A918HFD8</accession>
<proteinExistence type="predicted"/>
<protein>
    <submittedName>
        <fullName evidence="1">Uncharacterized protein</fullName>
    </submittedName>
</protein>
<organism evidence="1 2">
    <name type="scientific">Streptomyces phaeofaciens</name>
    <dbReference type="NCBI Taxonomy" id="68254"/>
    <lineage>
        <taxon>Bacteria</taxon>
        <taxon>Bacillati</taxon>
        <taxon>Actinomycetota</taxon>
        <taxon>Actinomycetes</taxon>
        <taxon>Kitasatosporales</taxon>
        <taxon>Streptomycetaceae</taxon>
        <taxon>Streptomyces</taxon>
    </lineage>
</organism>